<dbReference type="PANTHER" id="PTHR31465:SF9">
    <property type="entry name" value="SPHINGOID LONG-CHAIN BASE TRANSPORTER RSB1"/>
    <property type="match status" value="1"/>
</dbReference>
<keyword evidence="6 9" id="KW-0472">Membrane</keyword>
<keyword evidence="5" id="KW-0813">Transport</keyword>
<dbReference type="AlphaFoldDB" id="A0A1E3QTF5"/>
<accession>A0A1E3QTF5</accession>
<feature type="transmembrane region" description="Helical" evidence="9">
    <location>
        <begin position="73"/>
        <end position="96"/>
    </location>
</feature>
<feature type="transmembrane region" description="Helical" evidence="9">
    <location>
        <begin position="103"/>
        <end position="120"/>
    </location>
</feature>
<evidence type="ECO:0000256" key="7">
    <source>
        <dbReference type="ARBA" id="ARBA00037472"/>
    </source>
</evidence>
<evidence type="ECO:0000256" key="4">
    <source>
        <dbReference type="ARBA" id="ARBA00022989"/>
    </source>
</evidence>
<keyword evidence="3 9" id="KW-0812">Transmembrane</keyword>
<comment type="function">
    <text evidence="7">Catalyzes the ATP-dependent translocation of sphingoid long-chain bases (LCBs) from the cytoplasmic site toward the extracytoplasmic side of the membrane (flip-flop). Involved in the establishment of the functional lipid asymmetry of the plasma membrane. Regulates intracellular levels of LCBs, sphingolipid precursors that are growth inhibitory at increased levels.</text>
</comment>
<evidence type="ECO:0000256" key="8">
    <source>
        <dbReference type="ARBA" id="ARBA00041117"/>
    </source>
</evidence>
<dbReference type="Proteomes" id="UP000094336">
    <property type="component" value="Unassembled WGS sequence"/>
</dbReference>
<reference evidence="11" key="1">
    <citation type="submission" date="2016-05" db="EMBL/GenBank/DDBJ databases">
        <title>Comparative genomics of biotechnologically important yeasts.</title>
        <authorList>
            <consortium name="DOE Joint Genome Institute"/>
            <person name="Riley R."/>
            <person name="Haridas S."/>
            <person name="Wolfe K.H."/>
            <person name="Lopes M.R."/>
            <person name="Hittinger C.T."/>
            <person name="Goker M."/>
            <person name="Salamov A."/>
            <person name="Wisecaver J."/>
            <person name="Long T.M."/>
            <person name="Aerts A.L."/>
            <person name="Barry K."/>
            <person name="Choi C."/>
            <person name="Clum A."/>
            <person name="Coughlan A.Y."/>
            <person name="Deshpande S."/>
            <person name="Douglass A.P."/>
            <person name="Hanson S.J."/>
            <person name="Klenk H.-P."/>
            <person name="Labutti K."/>
            <person name="Lapidus A."/>
            <person name="Lindquist E."/>
            <person name="Lipzen A."/>
            <person name="Meier-Kolthoff J.P."/>
            <person name="Ohm R.A."/>
            <person name="Otillar R.P."/>
            <person name="Pangilinan J."/>
            <person name="Peng Y."/>
            <person name="Rokas A."/>
            <person name="Rosa C.A."/>
            <person name="Scheuner C."/>
            <person name="Sibirny A.A."/>
            <person name="Slot J.C."/>
            <person name="Stielow J.B."/>
            <person name="Sun H."/>
            <person name="Kurtzman C.P."/>
            <person name="Blackwell M."/>
            <person name="Grigoriev I.V."/>
            <person name="Jeffries T.W."/>
        </authorList>
    </citation>
    <scope>NUCLEOTIDE SEQUENCE [LARGE SCALE GENOMIC DNA]</scope>
    <source>
        <strain evidence="11">NRRL Y-12698</strain>
    </source>
</reference>
<sequence length="391" mass="42712">MNAIPTTTFRGITINGALFTSAVAELASAQKELTIATAAKKIASLSTVASDASVTLAIISEAAVAATATDSSAVASATAAILSLMYNTSVLYYGYVPSLPGNLLMLIIMGLVLAIQTFYAVKYRQYWYGTYFCVGIALEFAGFVARVVSHFQPFNQGAYMCQTMCFTMSARFILGLFYYILEKLIVVYGQQFSVLKPTHYLYIFTFSDILFFVLQVTGSATAGSVVSKMSSSHALTYVMLAGLASQLFSISVFIVLGLIFFWRVYKASKLAEPGFDPKYEYLRSTYTFKAFQHYALVGIICGFVRSVYRVVELSEGWTGYLKVTEPYFLVLDGAMIAITGIVMSLPSAYPGIVVGSDVPIRKYNKRVVSSLEGGIENSSDLEEFSKESISN</sequence>
<evidence type="ECO:0000256" key="5">
    <source>
        <dbReference type="ARBA" id="ARBA00023055"/>
    </source>
</evidence>
<feature type="transmembrane region" description="Helical" evidence="9">
    <location>
        <begin position="126"/>
        <end position="145"/>
    </location>
</feature>
<feature type="transmembrane region" description="Helical" evidence="9">
    <location>
        <begin position="329"/>
        <end position="349"/>
    </location>
</feature>
<keyword evidence="4 9" id="KW-1133">Transmembrane helix</keyword>
<evidence type="ECO:0000313" key="11">
    <source>
        <dbReference type="Proteomes" id="UP000094336"/>
    </source>
</evidence>
<comment type="similarity">
    <text evidence="2">Belongs to the lipid-translocating exporter (LTE) (TC 9.A.26.1) family.</text>
</comment>
<proteinExistence type="inferred from homology"/>
<dbReference type="OrthoDB" id="3358017at2759"/>
<name>A0A1E3QTF5_9ASCO</name>
<evidence type="ECO:0000256" key="1">
    <source>
        <dbReference type="ARBA" id="ARBA00004651"/>
    </source>
</evidence>
<evidence type="ECO:0000313" key="10">
    <source>
        <dbReference type="EMBL" id="ODQ80940.1"/>
    </source>
</evidence>
<feature type="transmembrane region" description="Helical" evidence="9">
    <location>
        <begin position="157"/>
        <end position="180"/>
    </location>
</feature>
<dbReference type="InterPro" id="IPR007568">
    <property type="entry name" value="RTA1"/>
</dbReference>
<keyword evidence="11" id="KW-1185">Reference proteome</keyword>
<evidence type="ECO:0000256" key="3">
    <source>
        <dbReference type="ARBA" id="ARBA00022692"/>
    </source>
</evidence>
<comment type="subcellular location">
    <subcellularLocation>
        <location evidence="1">Cell membrane</location>
        <topology evidence="1">Multi-pass membrane protein</topology>
    </subcellularLocation>
</comment>
<protein>
    <recommendedName>
        <fullName evidence="8">Sphingoid long-chain base transporter RSB1</fullName>
    </recommendedName>
</protein>
<keyword evidence="5" id="KW-0445">Lipid transport</keyword>
<dbReference type="STRING" id="984486.A0A1E3QTF5"/>
<dbReference type="Pfam" id="PF04479">
    <property type="entry name" value="RTA1"/>
    <property type="match status" value="1"/>
</dbReference>
<dbReference type="GO" id="GO:0005886">
    <property type="term" value="C:plasma membrane"/>
    <property type="evidence" value="ECO:0007669"/>
    <property type="project" value="UniProtKB-SubCell"/>
</dbReference>
<evidence type="ECO:0000256" key="2">
    <source>
        <dbReference type="ARBA" id="ARBA00009969"/>
    </source>
</evidence>
<evidence type="ECO:0000256" key="6">
    <source>
        <dbReference type="ARBA" id="ARBA00023136"/>
    </source>
</evidence>
<feature type="transmembrane region" description="Helical" evidence="9">
    <location>
        <begin position="200"/>
        <end position="222"/>
    </location>
</feature>
<dbReference type="GO" id="GO:0006869">
    <property type="term" value="P:lipid transport"/>
    <property type="evidence" value="ECO:0007669"/>
    <property type="project" value="UniProtKB-KW"/>
</dbReference>
<organism evidence="10 11">
    <name type="scientific">Babjeviella inositovora NRRL Y-12698</name>
    <dbReference type="NCBI Taxonomy" id="984486"/>
    <lineage>
        <taxon>Eukaryota</taxon>
        <taxon>Fungi</taxon>
        <taxon>Dikarya</taxon>
        <taxon>Ascomycota</taxon>
        <taxon>Saccharomycotina</taxon>
        <taxon>Pichiomycetes</taxon>
        <taxon>Serinales incertae sedis</taxon>
        <taxon>Babjeviella</taxon>
    </lineage>
</organism>
<dbReference type="PANTHER" id="PTHR31465">
    <property type="entry name" value="PROTEIN RTA1-RELATED"/>
    <property type="match status" value="1"/>
</dbReference>
<dbReference type="RefSeq" id="XP_018986268.1">
    <property type="nucleotide sequence ID" value="XM_019128199.1"/>
</dbReference>
<evidence type="ECO:0000256" key="9">
    <source>
        <dbReference type="SAM" id="Phobius"/>
    </source>
</evidence>
<dbReference type="GO" id="GO:0000324">
    <property type="term" value="C:fungal-type vacuole"/>
    <property type="evidence" value="ECO:0007669"/>
    <property type="project" value="TreeGrafter"/>
</dbReference>
<dbReference type="GeneID" id="30146052"/>
<feature type="transmembrane region" description="Helical" evidence="9">
    <location>
        <begin position="234"/>
        <end position="262"/>
    </location>
</feature>
<gene>
    <name evidence="10" type="ORF">BABINDRAFT_160377</name>
</gene>
<dbReference type="EMBL" id="KV454428">
    <property type="protein sequence ID" value="ODQ80940.1"/>
    <property type="molecule type" value="Genomic_DNA"/>
</dbReference>
<feature type="transmembrane region" description="Helical" evidence="9">
    <location>
        <begin position="291"/>
        <end position="308"/>
    </location>
</feature>